<keyword evidence="3" id="KW-0812">Transmembrane</keyword>
<name>A0ABN7SNS3_OIKDI</name>
<evidence type="ECO:0000256" key="1">
    <source>
        <dbReference type="SAM" id="Coils"/>
    </source>
</evidence>
<evidence type="ECO:0000256" key="2">
    <source>
        <dbReference type="SAM" id="MobiDB-lite"/>
    </source>
</evidence>
<dbReference type="EMBL" id="OU015566">
    <property type="protein sequence ID" value="CAG5102507.1"/>
    <property type="molecule type" value="Genomic_DNA"/>
</dbReference>
<feature type="coiled-coil region" evidence="1">
    <location>
        <begin position="71"/>
        <end position="98"/>
    </location>
</feature>
<keyword evidence="5" id="KW-1185">Reference proteome</keyword>
<evidence type="ECO:0000313" key="4">
    <source>
        <dbReference type="EMBL" id="CAG5102507.1"/>
    </source>
</evidence>
<feature type="region of interest" description="Disordered" evidence="2">
    <location>
        <begin position="142"/>
        <end position="227"/>
    </location>
</feature>
<keyword evidence="3" id="KW-0472">Membrane</keyword>
<feature type="compositionally biased region" description="Polar residues" evidence="2">
    <location>
        <begin position="193"/>
        <end position="209"/>
    </location>
</feature>
<dbReference type="Proteomes" id="UP001158576">
    <property type="component" value="Chromosome 1"/>
</dbReference>
<gene>
    <name evidence="4" type="ORF">OKIOD_LOCUS9100</name>
</gene>
<reference evidence="4 5" key="1">
    <citation type="submission" date="2021-04" db="EMBL/GenBank/DDBJ databases">
        <authorList>
            <person name="Bliznina A."/>
        </authorList>
    </citation>
    <scope>NUCLEOTIDE SEQUENCE [LARGE SCALE GENOMIC DNA]</scope>
</reference>
<evidence type="ECO:0000313" key="5">
    <source>
        <dbReference type="Proteomes" id="UP001158576"/>
    </source>
</evidence>
<feature type="transmembrane region" description="Helical" evidence="3">
    <location>
        <begin position="26"/>
        <end position="46"/>
    </location>
</feature>
<feature type="compositionally biased region" description="Basic residues" evidence="2">
    <location>
        <begin position="176"/>
        <end position="192"/>
    </location>
</feature>
<protein>
    <submittedName>
        <fullName evidence="4">Oidioi.mRNA.OKI2018_I69.chr1.g335.t1.cds</fullName>
    </submittedName>
</protein>
<feature type="compositionally biased region" description="Polar residues" evidence="2">
    <location>
        <begin position="142"/>
        <end position="174"/>
    </location>
</feature>
<organism evidence="4 5">
    <name type="scientific">Oikopleura dioica</name>
    <name type="common">Tunicate</name>
    <dbReference type="NCBI Taxonomy" id="34765"/>
    <lineage>
        <taxon>Eukaryota</taxon>
        <taxon>Metazoa</taxon>
        <taxon>Chordata</taxon>
        <taxon>Tunicata</taxon>
        <taxon>Appendicularia</taxon>
        <taxon>Copelata</taxon>
        <taxon>Oikopleuridae</taxon>
        <taxon>Oikopleura</taxon>
    </lineage>
</organism>
<sequence length="227" mass="25151">MSSSEIDVNGEIDLNLNVTGKGGGQIAVIVIGVLVAVICIMLILYFSCRNGCKCCDNLCCKGRCHHNQQKAKQKEADVDGLKRHIEDLQRHIGRLEYQVQTTQPALEYPLAGSGFHQFQSPMSSAVYAGQNLQGFQNFTQPQGQMQMPQNAQNAYSRTSSRAAGSDNYLIQTQPKNSKKKSSKSKQSKKKASTHQNNRIVELQSSNSTSYPPPTVNIRMEPDRFVEV</sequence>
<evidence type="ECO:0000256" key="3">
    <source>
        <dbReference type="SAM" id="Phobius"/>
    </source>
</evidence>
<keyword evidence="1" id="KW-0175">Coiled coil</keyword>
<proteinExistence type="predicted"/>
<keyword evidence="3" id="KW-1133">Transmembrane helix</keyword>
<accession>A0ABN7SNS3</accession>